<evidence type="ECO:0000313" key="4">
    <source>
        <dbReference type="Proteomes" id="UP001175211"/>
    </source>
</evidence>
<dbReference type="RefSeq" id="XP_060323341.1">
    <property type="nucleotide sequence ID" value="XM_060470364.1"/>
</dbReference>
<organism evidence="3 4">
    <name type="scientific">Armillaria tabescens</name>
    <name type="common">Ringless honey mushroom</name>
    <name type="synonym">Agaricus tabescens</name>
    <dbReference type="NCBI Taxonomy" id="1929756"/>
    <lineage>
        <taxon>Eukaryota</taxon>
        <taxon>Fungi</taxon>
        <taxon>Dikarya</taxon>
        <taxon>Basidiomycota</taxon>
        <taxon>Agaricomycotina</taxon>
        <taxon>Agaricomycetes</taxon>
        <taxon>Agaricomycetidae</taxon>
        <taxon>Agaricales</taxon>
        <taxon>Marasmiineae</taxon>
        <taxon>Physalacriaceae</taxon>
        <taxon>Desarmillaria</taxon>
    </lineage>
</organism>
<comment type="caution">
    <text evidence="3">The sequence shown here is derived from an EMBL/GenBank/DDBJ whole genome shotgun (WGS) entry which is preliminary data.</text>
</comment>
<feature type="region of interest" description="Disordered" evidence="1">
    <location>
        <begin position="168"/>
        <end position="189"/>
    </location>
</feature>
<feature type="transmembrane region" description="Helical" evidence="2">
    <location>
        <begin position="228"/>
        <end position="245"/>
    </location>
</feature>
<evidence type="ECO:0000256" key="1">
    <source>
        <dbReference type="SAM" id="MobiDB-lite"/>
    </source>
</evidence>
<gene>
    <name evidence="3" type="ORF">EV420DRAFT_1486221</name>
</gene>
<dbReference type="Proteomes" id="UP001175211">
    <property type="component" value="Unassembled WGS sequence"/>
</dbReference>
<protein>
    <submittedName>
        <fullName evidence="3">Uncharacterized protein</fullName>
    </submittedName>
</protein>
<evidence type="ECO:0000313" key="3">
    <source>
        <dbReference type="EMBL" id="KAK0439699.1"/>
    </source>
</evidence>
<dbReference type="AlphaFoldDB" id="A0AA39MN05"/>
<sequence length="395" mass="45607">MMDGFYNVQEANTALEEAVLAFDDNAQCWRLIRRGGTTDAADEMIFAATGALVVMDLPPILKDPRGMREKIRFMSQSVTLSGLGSQGLDKIIEALRGLGADDGTGLFQKDNRWRKEKICESEITNVQDRGYRRKAMLNSIREVQRWRRKDESDTEGVGTCYLQPHNERGEEQKCRGQKRHMTHTEDEAEVPNRVRIRRKRRIDGRKTQERKKGFWAVVPENGKPRSRLLIALFILPIGLLVFLFNRSVTLRLKILTDPWCAYAFPWGSRFFPHERPPSLVITTLLRNWIRSIEDAGSIVDVWWVSNAGEDLRRRVAERMCLNRVPRVREGLERYRYNSKIKIMVFSKPCFAVNPCTSDIDLSTEERCRRLPGAYAAMNGKETIYPRPKNENSSQL</sequence>
<dbReference type="GeneID" id="85353912"/>
<dbReference type="EMBL" id="JAUEPS010000083">
    <property type="protein sequence ID" value="KAK0439699.1"/>
    <property type="molecule type" value="Genomic_DNA"/>
</dbReference>
<name>A0AA39MN05_ARMTA</name>
<keyword evidence="2" id="KW-1133">Transmembrane helix</keyword>
<keyword evidence="4" id="KW-1185">Reference proteome</keyword>
<keyword evidence="2" id="KW-0812">Transmembrane</keyword>
<keyword evidence="2" id="KW-0472">Membrane</keyword>
<accession>A0AA39MN05</accession>
<evidence type="ECO:0000256" key="2">
    <source>
        <dbReference type="SAM" id="Phobius"/>
    </source>
</evidence>
<reference evidence="3" key="1">
    <citation type="submission" date="2023-06" db="EMBL/GenBank/DDBJ databases">
        <authorList>
            <consortium name="Lawrence Berkeley National Laboratory"/>
            <person name="Ahrendt S."/>
            <person name="Sahu N."/>
            <person name="Indic B."/>
            <person name="Wong-Bajracharya J."/>
            <person name="Merenyi Z."/>
            <person name="Ke H.-M."/>
            <person name="Monk M."/>
            <person name="Kocsube S."/>
            <person name="Drula E."/>
            <person name="Lipzen A."/>
            <person name="Balint B."/>
            <person name="Henrissat B."/>
            <person name="Andreopoulos B."/>
            <person name="Martin F.M."/>
            <person name="Harder C.B."/>
            <person name="Rigling D."/>
            <person name="Ford K.L."/>
            <person name="Foster G.D."/>
            <person name="Pangilinan J."/>
            <person name="Papanicolaou A."/>
            <person name="Barry K."/>
            <person name="LaButti K."/>
            <person name="Viragh M."/>
            <person name="Koriabine M."/>
            <person name="Yan M."/>
            <person name="Riley R."/>
            <person name="Champramary S."/>
            <person name="Plett K.L."/>
            <person name="Tsai I.J."/>
            <person name="Slot J."/>
            <person name="Sipos G."/>
            <person name="Plett J."/>
            <person name="Nagy L.G."/>
            <person name="Grigoriev I.V."/>
        </authorList>
    </citation>
    <scope>NUCLEOTIDE SEQUENCE</scope>
    <source>
        <strain evidence="3">CCBAS 213</strain>
    </source>
</reference>
<proteinExistence type="predicted"/>